<evidence type="ECO:0000313" key="2">
    <source>
        <dbReference type="EMBL" id="TKR67627.1"/>
    </source>
</evidence>
<feature type="signal peptide" evidence="1">
    <location>
        <begin position="1"/>
        <end position="23"/>
    </location>
</feature>
<protein>
    <recommendedName>
        <fullName evidence="4">C-type lectin domain-containing protein</fullName>
    </recommendedName>
</protein>
<comment type="caution">
    <text evidence="2">The sequence shown here is derived from an EMBL/GenBank/DDBJ whole genome shotgun (WGS) entry which is preliminary data.</text>
</comment>
<name>A0A4U5MEK5_STECR</name>
<keyword evidence="3" id="KW-1185">Reference proteome</keyword>
<feature type="chain" id="PRO_5020454703" description="C-type lectin domain-containing protein" evidence="1">
    <location>
        <begin position="24"/>
        <end position="127"/>
    </location>
</feature>
<proteinExistence type="predicted"/>
<organism evidence="2 3">
    <name type="scientific">Steinernema carpocapsae</name>
    <name type="common">Entomopathogenic nematode</name>
    <dbReference type="NCBI Taxonomy" id="34508"/>
    <lineage>
        <taxon>Eukaryota</taxon>
        <taxon>Metazoa</taxon>
        <taxon>Ecdysozoa</taxon>
        <taxon>Nematoda</taxon>
        <taxon>Chromadorea</taxon>
        <taxon>Rhabditida</taxon>
        <taxon>Tylenchina</taxon>
        <taxon>Panagrolaimomorpha</taxon>
        <taxon>Strongyloidoidea</taxon>
        <taxon>Steinernematidae</taxon>
        <taxon>Steinernema</taxon>
    </lineage>
</organism>
<dbReference type="EMBL" id="AZBU02000008">
    <property type="protein sequence ID" value="TKR67627.1"/>
    <property type="molecule type" value="Genomic_DNA"/>
</dbReference>
<reference evidence="2 3" key="1">
    <citation type="journal article" date="2015" name="Genome Biol.">
        <title>Comparative genomics of Steinernema reveals deeply conserved gene regulatory networks.</title>
        <authorList>
            <person name="Dillman A.R."/>
            <person name="Macchietto M."/>
            <person name="Porter C.F."/>
            <person name="Rogers A."/>
            <person name="Williams B."/>
            <person name="Antoshechkin I."/>
            <person name="Lee M.M."/>
            <person name="Goodwin Z."/>
            <person name="Lu X."/>
            <person name="Lewis E.E."/>
            <person name="Goodrich-Blair H."/>
            <person name="Stock S.P."/>
            <person name="Adams B.J."/>
            <person name="Sternberg P.W."/>
            <person name="Mortazavi A."/>
        </authorList>
    </citation>
    <scope>NUCLEOTIDE SEQUENCE [LARGE SCALE GENOMIC DNA]</scope>
    <source>
        <strain evidence="2 3">ALL</strain>
    </source>
</reference>
<evidence type="ECO:0000256" key="1">
    <source>
        <dbReference type="SAM" id="SignalP"/>
    </source>
</evidence>
<gene>
    <name evidence="2" type="ORF">L596_023749</name>
</gene>
<keyword evidence="1" id="KW-0732">Signal</keyword>
<evidence type="ECO:0000313" key="3">
    <source>
        <dbReference type="Proteomes" id="UP000298663"/>
    </source>
</evidence>
<accession>A0A4U5MEK5</accession>
<dbReference type="AlphaFoldDB" id="A0A4U5MEK5"/>
<reference evidence="2 3" key="2">
    <citation type="journal article" date="2019" name="G3 (Bethesda)">
        <title>Hybrid Assembly of the Genome of the Entomopathogenic Nematode Steinernema carpocapsae Identifies the X-Chromosome.</title>
        <authorList>
            <person name="Serra L."/>
            <person name="Macchietto M."/>
            <person name="Macias-Munoz A."/>
            <person name="McGill C.J."/>
            <person name="Rodriguez I.M."/>
            <person name="Rodriguez B."/>
            <person name="Murad R."/>
            <person name="Mortazavi A."/>
        </authorList>
    </citation>
    <scope>NUCLEOTIDE SEQUENCE [LARGE SCALE GENOMIC DNA]</scope>
    <source>
        <strain evidence="2 3">ALL</strain>
    </source>
</reference>
<evidence type="ECO:0008006" key="4">
    <source>
        <dbReference type="Google" id="ProtNLM"/>
    </source>
</evidence>
<sequence>MAWCIWHKAKSLILLFVFQPAKNLNFTFVTNSSSQKSIYAAIWKENKHSCDKEPNRAQEAVDVYNRLASDLSVAELLLGMKSERNDNWFWSYGSGTVDVWVQNKCERDRSDCHGALVKSYSNRYPGD</sequence>
<dbReference type="Proteomes" id="UP000298663">
    <property type="component" value="Unassembled WGS sequence"/>
</dbReference>